<dbReference type="PANTHER" id="PTHR43182:SF1">
    <property type="entry name" value="COBALT-PRECORRIN-7 C(5)-METHYLTRANSFERASE"/>
    <property type="match status" value="1"/>
</dbReference>
<evidence type="ECO:0000256" key="2">
    <source>
        <dbReference type="ARBA" id="ARBA00022573"/>
    </source>
</evidence>
<evidence type="ECO:0000256" key="3">
    <source>
        <dbReference type="ARBA" id="ARBA00022603"/>
    </source>
</evidence>
<evidence type="ECO:0000313" key="6">
    <source>
        <dbReference type="EMBL" id="TDP51028.1"/>
    </source>
</evidence>
<comment type="caution">
    <text evidence="6">The sequence shown here is derived from an EMBL/GenBank/DDBJ whole genome shotgun (WGS) entry which is preliminary data.</text>
</comment>
<name>A0A4R6PZJ4_9FIRM</name>
<dbReference type="PANTHER" id="PTHR43182">
    <property type="entry name" value="COBALT-PRECORRIN-6B C(15)-METHYLTRANSFERASE (DECARBOXYLATING)"/>
    <property type="match status" value="1"/>
</dbReference>
<sequence length="300" mass="33399">MKKEQFTNEKILSWMQYYADRTPIDLEQIKMMDVTKKNKNLIPTVESHKAVLAFMEAGDQNIFYNMWNAGLGDCQVWYNEGSVPEGDVKHDKVSDMINRGINASAAMLVVNENSRNTIKIGLDNPYFRINASGIGSEVRTVILNKMDIDREDTVCVVGSSALSIEAAFQASEGKVIAVEYNGHDRDALEESVAYYDLRNVEVFDHVDEEMLKAEASPDVAFLTASASTEQEVKFLLRENPGMNIVIYTLDFVAAAAMRGTLEKAGIKEAEVLQISVARLAANNAFQAQPAPWIITGRREC</sequence>
<dbReference type="Gene3D" id="3.40.50.150">
    <property type="entry name" value="Vaccinia Virus protein VP39"/>
    <property type="match status" value="1"/>
</dbReference>
<keyword evidence="7" id="KW-1185">Reference proteome</keyword>
<dbReference type="Proteomes" id="UP000295500">
    <property type="component" value="Unassembled WGS sequence"/>
</dbReference>
<dbReference type="OrthoDB" id="1925131at2"/>
<evidence type="ECO:0000313" key="7">
    <source>
        <dbReference type="Proteomes" id="UP000295500"/>
    </source>
</evidence>
<evidence type="ECO:0000256" key="1">
    <source>
        <dbReference type="ARBA" id="ARBA00004953"/>
    </source>
</evidence>
<dbReference type="SUPFAM" id="SSF53335">
    <property type="entry name" value="S-adenosyl-L-methionine-dependent methyltransferases"/>
    <property type="match status" value="1"/>
</dbReference>
<dbReference type="EMBL" id="SNXO01000035">
    <property type="protein sequence ID" value="TDP51028.1"/>
    <property type="molecule type" value="Genomic_DNA"/>
</dbReference>
<keyword evidence="2" id="KW-0169">Cobalamin biosynthesis</keyword>
<accession>A0A4R6PZJ4</accession>
<dbReference type="InterPro" id="IPR050714">
    <property type="entry name" value="Cobalamin_biosynth_MTase"/>
</dbReference>
<organism evidence="6 7">
    <name type="scientific">Aminicella lysinilytica</name>
    <dbReference type="NCBI Taxonomy" id="433323"/>
    <lineage>
        <taxon>Bacteria</taxon>
        <taxon>Bacillati</taxon>
        <taxon>Bacillota</taxon>
        <taxon>Clostridia</taxon>
        <taxon>Peptostreptococcales</taxon>
        <taxon>Anaerovoracaceae</taxon>
        <taxon>Aminicella</taxon>
    </lineage>
</organism>
<dbReference type="GO" id="GO:0008168">
    <property type="term" value="F:methyltransferase activity"/>
    <property type="evidence" value="ECO:0007669"/>
    <property type="project" value="UniProtKB-KW"/>
</dbReference>
<keyword evidence="3 6" id="KW-0489">Methyltransferase</keyword>
<dbReference type="RefSeq" id="WP_133529042.1">
    <property type="nucleotide sequence ID" value="NZ_SNXO01000035.1"/>
</dbReference>
<comment type="pathway">
    <text evidence="1">Cofactor biosynthesis; adenosylcobalamin biosynthesis.</text>
</comment>
<dbReference type="GO" id="GO:0032259">
    <property type="term" value="P:methylation"/>
    <property type="evidence" value="ECO:0007669"/>
    <property type="project" value="UniProtKB-KW"/>
</dbReference>
<keyword evidence="4 6" id="KW-0808">Transferase</keyword>
<gene>
    <name evidence="6" type="ORF">EV211_13511</name>
</gene>
<protein>
    <submittedName>
        <fullName evidence="6">Precorrin-6Y C5,15-methyltransferase (Decarboxylating)</fullName>
    </submittedName>
</protein>
<keyword evidence="5" id="KW-0949">S-adenosyl-L-methionine</keyword>
<dbReference type="InterPro" id="IPR029063">
    <property type="entry name" value="SAM-dependent_MTases_sf"/>
</dbReference>
<proteinExistence type="predicted"/>
<evidence type="ECO:0000256" key="4">
    <source>
        <dbReference type="ARBA" id="ARBA00022679"/>
    </source>
</evidence>
<dbReference type="AlphaFoldDB" id="A0A4R6PZJ4"/>
<reference evidence="6 7" key="1">
    <citation type="submission" date="2019-03" db="EMBL/GenBank/DDBJ databases">
        <title>Genomic Encyclopedia of Type Strains, Phase IV (KMG-IV): sequencing the most valuable type-strain genomes for metagenomic binning, comparative biology and taxonomic classification.</title>
        <authorList>
            <person name="Goeker M."/>
        </authorList>
    </citation>
    <scope>NUCLEOTIDE SEQUENCE [LARGE SCALE GENOMIC DNA]</scope>
    <source>
        <strain evidence="6 7">DSM 28287</strain>
    </source>
</reference>
<dbReference type="GO" id="GO:0009236">
    <property type="term" value="P:cobalamin biosynthetic process"/>
    <property type="evidence" value="ECO:0007669"/>
    <property type="project" value="UniProtKB-KW"/>
</dbReference>
<evidence type="ECO:0000256" key="5">
    <source>
        <dbReference type="ARBA" id="ARBA00022691"/>
    </source>
</evidence>